<feature type="region of interest" description="Disordered" evidence="2">
    <location>
        <begin position="1065"/>
        <end position="1094"/>
    </location>
</feature>
<feature type="compositionally biased region" description="Low complexity" evidence="2">
    <location>
        <begin position="385"/>
        <end position="394"/>
    </location>
</feature>
<feature type="compositionally biased region" description="Basic and acidic residues" evidence="2">
    <location>
        <begin position="704"/>
        <end position="713"/>
    </location>
</feature>
<evidence type="ECO:0000256" key="1">
    <source>
        <dbReference type="ARBA" id="ARBA00022737"/>
    </source>
</evidence>
<feature type="compositionally biased region" description="Low complexity" evidence="2">
    <location>
        <begin position="60"/>
        <end position="81"/>
    </location>
</feature>
<dbReference type="InterPro" id="IPR006597">
    <property type="entry name" value="Sel1-like"/>
</dbReference>
<evidence type="ECO:0000313" key="4">
    <source>
        <dbReference type="Proteomes" id="UP000799440"/>
    </source>
</evidence>
<evidence type="ECO:0000256" key="2">
    <source>
        <dbReference type="SAM" id="MobiDB-lite"/>
    </source>
</evidence>
<feature type="compositionally biased region" description="Pro residues" evidence="2">
    <location>
        <begin position="670"/>
        <end position="679"/>
    </location>
</feature>
<dbReference type="InterPro" id="IPR051726">
    <property type="entry name" value="Chitin_Synth_Reg"/>
</dbReference>
<feature type="compositionally biased region" description="Basic and acidic residues" evidence="2">
    <location>
        <begin position="154"/>
        <end position="164"/>
    </location>
</feature>
<dbReference type="Pfam" id="PF08238">
    <property type="entry name" value="Sel1"/>
    <property type="match status" value="7"/>
</dbReference>
<gene>
    <name evidence="3" type="ORF">M011DRAFT_399346</name>
</gene>
<dbReference type="PANTHER" id="PTHR46430">
    <property type="entry name" value="PROTEIN SKT5-RELATED"/>
    <property type="match status" value="1"/>
</dbReference>
<feature type="compositionally biased region" description="Basic and acidic residues" evidence="2">
    <location>
        <begin position="1074"/>
        <end position="1094"/>
    </location>
</feature>
<feature type="compositionally biased region" description="Basic and acidic residues" evidence="2">
    <location>
        <begin position="205"/>
        <end position="233"/>
    </location>
</feature>
<dbReference type="PANTHER" id="PTHR46430:SF3">
    <property type="entry name" value="ACTIVATOR OF C KINASE PROTEIN 1"/>
    <property type="match status" value="1"/>
</dbReference>
<keyword evidence="1" id="KW-0677">Repeat</keyword>
<feature type="compositionally biased region" description="Basic and acidic residues" evidence="2">
    <location>
        <begin position="246"/>
        <end position="261"/>
    </location>
</feature>
<sequence length="1094" mass="121854">MAHPSHPRARQPPQEQYYDDGGATYADPRQPAGYDNRYYDNRYDAQCGYDQQQYEQWDNGYDYRQQQGYDYGYEGYQQQHPQYDDRRRQPPQAQGRGWSEQQQYEEEMYQEQAYNQPQRRRRVPANRPMGPSGGPQGSMRRLGGRPPNAQQEQAGRKPQLDRSLLRPASPKTLPQDNPFPTFPSKKAKQSPDAEPLEKSMAQMKINEKGKPREKPPNAPQERSRGESRQEMRNHGPPPGYVSPDGPRQDSGHFEGGGRDQRPPPGAPSSRGPPRPLDLSQGPPPNQYNPATPTQRTFGPNTQRSVTMPHNIDAALIGRGYQAGEAQRRAEPGPPCGYVGPDSPTYVPPRPSTASGSRQERHERGQQYEQGPPIPQPALERKLQAHQQHQQKSPMSQPPPDPQSNPHEQFDFTQDDGHGDLDNLYDDYYGGNEAIRRSKASSIDMPDFDAIPEANTKHRRGDSIDNHLGLAPPDRPPQAMAGTTDGPAEPTGPQYQAFNPNAARSQAQPEVYEQYDRYDRANAPPRPPPETQARQTPPVGLPSGPRGRGPPPRGMTTDGLPQRRPSDPMFSQGQEPPYDPRYQPHQPSVYRGYSDQSVASEPGPNARRIGSPMHAGSPILRPGTAAPAVGRMPSDIHLPRRAATTRPMNPDALPAHPAPVRAGLMQQEEGPSPPPQQKRPPPVRHYNTEPSPSAYRHPQSPPPVSERRTSEEAHPVTFDELNRLRNMMKVNPANSKAGLELAKKLIEASNVLIDEGGTADKRTQNKNREKFVLEAHKTIKKLVQNGSSEAMFFLADCYGAGKLGLQPDAKEAFSLYQSAAKAGHAASAYRTAVCCELGHEEGGGTKHDPLKAVQWYRRAAALGETAAMYKMGMILLKGLLGQQKNLGEAINMLKRAADRADKDNPHALHELALLYEAQTNNERIIRDEEYAAQLFLQAAELGYKFSQFRLGEAYEYGLLGYPIDASSSIAWYTRAASQEEHQAELALSGWYLTGSKGILEQSDTEAYLWARKAACAEPPLPKALFAMGYFTEVGIGCPRSLEEAKRWYGRAAAYKYPKAQERLEELKKGGAKVQRSRERLSRTDQKQHDENCNVM</sequence>
<feature type="region of interest" description="Disordered" evidence="2">
    <location>
        <begin position="1"/>
        <end position="39"/>
    </location>
</feature>
<dbReference type="AlphaFoldDB" id="A0A6A6VEQ6"/>
<keyword evidence="4" id="KW-1185">Reference proteome</keyword>
<feature type="compositionally biased region" description="Pro residues" evidence="2">
    <location>
        <begin position="262"/>
        <end position="286"/>
    </location>
</feature>
<organism evidence="3 4">
    <name type="scientific">Sporormia fimetaria CBS 119925</name>
    <dbReference type="NCBI Taxonomy" id="1340428"/>
    <lineage>
        <taxon>Eukaryota</taxon>
        <taxon>Fungi</taxon>
        <taxon>Dikarya</taxon>
        <taxon>Ascomycota</taxon>
        <taxon>Pezizomycotina</taxon>
        <taxon>Dothideomycetes</taxon>
        <taxon>Pleosporomycetidae</taxon>
        <taxon>Pleosporales</taxon>
        <taxon>Sporormiaceae</taxon>
        <taxon>Sporormia</taxon>
    </lineage>
</organism>
<dbReference type="EMBL" id="MU006567">
    <property type="protein sequence ID" value="KAF2749065.1"/>
    <property type="molecule type" value="Genomic_DNA"/>
</dbReference>
<evidence type="ECO:0000313" key="3">
    <source>
        <dbReference type="EMBL" id="KAF2749065.1"/>
    </source>
</evidence>
<protein>
    <recommendedName>
        <fullName evidence="5">HCP-like protein</fullName>
    </recommendedName>
</protein>
<dbReference type="OrthoDB" id="272077at2759"/>
<name>A0A6A6VEQ6_9PLEO</name>
<feature type="compositionally biased region" description="Polar residues" evidence="2">
    <location>
        <begin position="287"/>
        <end position="307"/>
    </location>
</feature>
<feature type="region of interest" description="Disordered" evidence="2">
    <location>
        <begin position="58"/>
        <end position="716"/>
    </location>
</feature>
<dbReference type="InterPro" id="IPR011990">
    <property type="entry name" value="TPR-like_helical_dom_sf"/>
</dbReference>
<accession>A0A6A6VEQ6</accession>
<evidence type="ECO:0008006" key="5">
    <source>
        <dbReference type="Google" id="ProtNLM"/>
    </source>
</evidence>
<reference evidence="3" key="1">
    <citation type="journal article" date="2020" name="Stud. Mycol.">
        <title>101 Dothideomycetes genomes: a test case for predicting lifestyles and emergence of pathogens.</title>
        <authorList>
            <person name="Haridas S."/>
            <person name="Albert R."/>
            <person name="Binder M."/>
            <person name="Bloem J."/>
            <person name="Labutti K."/>
            <person name="Salamov A."/>
            <person name="Andreopoulos B."/>
            <person name="Baker S."/>
            <person name="Barry K."/>
            <person name="Bills G."/>
            <person name="Bluhm B."/>
            <person name="Cannon C."/>
            <person name="Castanera R."/>
            <person name="Culley D."/>
            <person name="Daum C."/>
            <person name="Ezra D."/>
            <person name="Gonzalez J."/>
            <person name="Henrissat B."/>
            <person name="Kuo A."/>
            <person name="Liang C."/>
            <person name="Lipzen A."/>
            <person name="Lutzoni F."/>
            <person name="Magnuson J."/>
            <person name="Mondo S."/>
            <person name="Nolan M."/>
            <person name="Ohm R."/>
            <person name="Pangilinan J."/>
            <person name="Park H.-J."/>
            <person name="Ramirez L."/>
            <person name="Alfaro M."/>
            <person name="Sun H."/>
            <person name="Tritt A."/>
            <person name="Yoshinaga Y."/>
            <person name="Zwiers L.-H."/>
            <person name="Turgeon B."/>
            <person name="Goodwin S."/>
            <person name="Spatafora J."/>
            <person name="Crous P."/>
            <person name="Grigoriev I."/>
        </authorList>
    </citation>
    <scope>NUCLEOTIDE SEQUENCE</scope>
    <source>
        <strain evidence="3">CBS 119925</strain>
    </source>
</reference>
<dbReference type="SUPFAM" id="SSF81901">
    <property type="entry name" value="HCP-like"/>
    <property type="match status" value="2"/>
</dbReference>
<dbReference type="Gene3D" id="1.25.40.10">
    <property type="entry name" value="Tetratricopeptide repeat domain"/>
    <property type="match status" value="2"/>
</dbReference>
<dbReference type="Proteomes" id="UP000799440">
    <property type="component" value="Unassembled WGS sequence"/>
</dbReference>
<dbReference type="SMART" id="SM00671">
    <property type="entry name" value="SEL1"/>
    <property type="match status" value="7"/>
</dbReference>
<feature type="compositionally biased region" description="Polar residues" evidence="2">
    <location>
        <begin position="492"/>
        <end position="507"/>
    </location>
</feature>
<proteinExistence type="predicted"/>